<dbReference type="InterPro" id="IPR000600">
    <property type="entry name" value="ROK"/>
</dbReference>
<evidence type="ECO:0000313" key="2">
    <source>
        <dbReference type="EMBL" id="MBN8204778.1"/>
    </source>
</evidence>
<dbReference type="RefSeq" id="WP_206822609.1">
    <property type="nucleotide sequence ID" value="NZ_JAEMWU010000001.1"/>
</dbReference>
<dbReference type="EMBL" id="JAEMWU010000001">
    <property type="protein sequence ID" value="MBN8204778.1"/>
    <property type="molecule type" value="Genomic_DNA"/>
</dbReference>
<comment type="similarity">
    <text evidence="1">Belongs to the ROK (NagC/XylR) family.</text>
</comment>
<dbReference type="Pfam" id="PF00480">
    <property type="entry name" value="ROK"/>
    <property type="match status" value="1"/>
</dbReference>
<dbReference type="InterPro" id="IPR036388">
    <property type="entry name" value="WH-like_DNA-bd_sf"/>
</dbReference>
<dbReference type="PROSITE" id="PS01125">
    <property type="entry name" value="ROK"/>
    <property type="match status" value="1"/>
</dbReference>
<dbReference type="SUPFAM" id="SSF53067">
    <property type="entry name" value="Actin-like ATPase domain"/>
    <property type="match status" value="1"/>
</dbReference>
<dbReference type="InterPro" id="IPR036390">
    <property type="entry name" value="WH_DNA-bd_sf"/>
</dbReference>
<dbReference type="SUPFAM" id="SSF46785">
    <property type="entry name" value="Winged helix' DNA-binding domain"/>
    <property type="match status" value="1"/>
</dbReference>
<protein>
    <submittedName>
        <fullName evidence="2">ROK family protein</fullName>
    </submittedName>
</protein>
<name>A0A939DVE4_9MICO</name>
<reference evidence="2" key="1">
    <citation type="submission" date="2020-12" db="EMBL/GenBank/DDBJ databases">
        <title>PHA producing bacteria isolated from mangrove.</title>
        <authorList>
            <person name="Zheng W."/>
            <person name="Yu S."/>
            <person name="Huang Y."/>
        </authorList>
    </citation>
    <scope>NUCLEOTIDE SEQUENCE</scope>
    <source>
        <strain evidence="2">GN8-5</strain>
    </source>
</reference>
<sequence length="384" mass="39358">MLDVDLDGQALVRRLNVRRALQLVFDGSGRETRAGIARATGLTAATASSLVAELITRRLVVEVGPAASTGGKRATTLAVDGSHHLLLVTVIRFSDVQVTLVALDGAVVHDERESFTPVDRDERIRGLISRVGRRYSSRLLAAAVQLPGATDGQRVLQSVQLGWVDVPLAAQIADELGVPTLLVNDVDAEAVAEMTVAADTSGRRLFVHLGIGIGAAITLDGELAPGPSARVGEIGHVPVVFGDDAHDCECGRRGCLESAASMTAMLGDGFVEGMDAAAFDALVAAADPERLTAGAVALGRVITMLAAMLDPAEVVIGGAIAGLGEGFFAQVRAQAGVAPTGAVTVPVRVATSGVGGHVGAAQLALGSVLGVRWCAGQLRASEPR</sequence>
<dbReference type="AlphaFoldDB" id="A0A939DVE4"/>
<comment type="caution">
    <text evidence="2">The sequence shown here is derived from an EMBL/GenBank/DDBJ whole genome shotgun (WGS) entry which is preliminary data.</text>
</comment>
<dbReference type="PANTHER" id="PTHR18964:SF149">
    <property type="entry name" value="BIFUNCTIONAL UDP-N-ACETYLGLUCOSAMINE 2-EPIMERASE_N-ACETYLMANNOSAMINE KINASE"/>
    <property type="match status" value="1"/>
</dbReference>
<gene>
    <name evidence="2" type="ORF">JF543_02260</name>
</gene>
<proteinExistence type="inferred from homology"/>
<dbReference type="InterPro" id="IPR043129">
    <property type="entry name" value="ATPase_NBD"/>
</dbReference>
<evidence type="ECO:0000256" key="1">
    <source>
        <dbReference type="ARBA" id="ARBA00006479"/>
    </source>
</evidence>
<dbReference type="PANTHER" id="PTHR18964">
    <property type="entry name" value="ROK (REPRESSOR, ORF, KINASE) FAMILY"/>
    <property type="match status" value="1"/>
</dbReference>
<dbReference type="Gene3D" id="1.10.10.10">
    <property type="entry name" value="Winged helix-like DNA-binding domain superfamily/Winged helix DNA-binding domain"/>
    <property type="match status" value="1"/>
</dbReference>
<accession>A0A939DVE4</accession>
<organism evidence="2 3">
    <name type="scientific">Microbacterium esteraromaticum</name>
    <dbReference type="NCBI Taxonomy" id="57043"/>
    <lineage>
        <taxon>Bacteria</taxon>
        <taxon>Bacillati</taxon>
        <taxon>Actinomycetota</taxon>
        <taxon>Actinomycetes</taxon>
        <taxon>Micrococcales</taxon>
        <taxon>Microbacteriaceae</taxon>
        <taxon>Microbacterium</taxon>
    </lineage>
</organism>
<dbReference type="InterPro" id="IPR049874">
    <property type="entry name" value="ROK_cs"/>
</dbReference>
<dbReference type="Gene3D" id="3.30.420.40">
    <property type="match status" value="2"/>
</dbReference>
<evidence type="ECO:0000313" key="3">
    <source>
        <dbReference type="Proteomes" id="UP000664385"/>
    </source>
</evidence>
<dbReference type="Proteomes" id="UP000664385">
    <property type="component" value="Unassembled WGS sequence"/>
</dbReference>